<feature type="transmembrane region" description="Helical" evidence="2">
    <location>
        <begin position="46"/>
        <end position="67"/>
    </location>
</feature>
<proteinExistence type="predicted"/>
<feature type="transmembrane region" description="Helical" evidence="2">
    <location>
        <begin position="159"/>
        <end position="180"/>
    </location>
</feature>
<keyword evidence="2" id="KW-0472">Membrane</keyword>
<feature type="transmembrane region" description="Helical" evidence="2">
    <location>
        <begin position="345"/>
        <end position="366"/>
    </location>
</feature>
<sequence>MSIRESQSQHSSILSKASQDPVQMHQTSVVMKPVATVCVSSIAPEFLYLVGCSFVSFVLLHYLTYYLDPEAFFFFPIILVLIYLVNVLLSDSVVEAGSSLMSRSLGVKQYNASKVYFAYTFAFGLLVSFAVPLGLLLGLKKEIIYFMLWWELDEQWDTFYTWLVVLFALFYFALVSRKLLRAEGLFSLELAHGFSFLAVQFYVLTAAVLFAQMLGREVDLFTFIPSFAVPLVLGAVLQLCGVFHVRAKKVAYQNTHFLQRALFRPFRPRVLLDVFSNTCYFVLLNSGETFQYVLTYSAIVQDSEYQIVTFSILLVELTNCLNKSIASTLSPAFRINLQLKRYDRVFQLFASAFWLLFANLGFQIIAFAVRNKLYREVFNGDFENSVQFYHCSLDGLLGTFNAYTMAVVRSDLSKKVGILLGSIKMLLSVGFWYVGYQLNTSSAHFSTMINFYRYCVDILGFGFFILYFIKFKKLRKFNVSDEPVHVEVKPPKLVLQEMQPVDPISRNSTDSKSKDQSKEATSKEQTKSSKLDLFQSQSWTGDEGKNLNKGLIRKEDNISQ</sequence>
<comment type="caution">
    <text evidence="3">The sequence shown here is derived from an EMBL/GenBank/DDBJ whole genome shotgun (WGS) entry which is preliminary data.</text>
</comment>
<evidence type="ECO:0000313" key="3">
    <source>
        <dbReference type="EMBL" id="CAI9933232.1"/>
    </source>
</evidence>
<feature type="transmembrane region" description="Helical" evidence="2">
    <location>
        <begin position="220"/>
        <end position="243"/>
    </location>
</feature>
<name>A0AA86P6Q6_9EUKA</name>
<evidence type="ECO:0000313" key="5">
    <source>
        <dbReference type="Proteomes" id="UP001642409"/>
    </source>
</evidence>
<feature type="transmembrane region" description="Helical" evidence="2">
    <location>
        <begin position="416"/>
        <end position="436"/>
    </location>
</feature>
<keyword evidence="2 3" id="KW-0812">Transmembrane</keyword>
<keyword evidence="5" id="KW-1185">Reference proteome</keyword>
<evidence type="ECO:0000256" key="1">
    <source>
        <dbReference type="SAM" id="MobiDB-lite"/>
    </source>
</evidence>
<organism evidence="3">
    <name type="scientific">Hexamita inflata</name>
    <dbReference type="NCBI Taxonomy" id="28002"/>
    <lineage>
        <taxon>Eukaryota</taxon>
        <taxon>Metamonada</taxon>
        <taxon>Diplomonadida</taxon>
        <taxon>Hexamitidae</taxon>
        <taxon>Hexamitinae</taxon>
        <taxon>Hexamita</taxon>
    </lineage>
</organism>
<feature type="transmembrane region" description="Helical" evidence="2">
    <location>
        <begin position="73"/>
        <end position="94"/>
    </location>
</feature>
<protein>
    <submittedName>
        <fullName evidence="3">MatE and transmembrane domain-containing protein</fullName>
    </submittedName>
    <submittedName>
        <fullName evidence="4">MatE_and transmembrane domain-containing protein</fullName>
    </submittedName>
</protein>
<keyword evidence="2" id="KW-1133">Transmembrane helix</keyword>
<feature type="transmembrane region" description="Helical" evidence="2">
    <location>
        <begin position="451"/>
        <end position="469"/>
    </location>
</feature>
<feature type="transmembrane region" description="Helical" evidence="2">
    <location>
        <begin position="115"/>
        <end position="139"/>
    </location>
</feature>
<dbReference type="EMBL" id="CAXDID020000004">
    <property type="protein sequence ID" value="CAL5973533.1"/>
    <property type="molecule type" value="Genomic_DNA"/>
</dbReference>
<accession>A0AA86P6Q6</accession>
<feature type="compositionally biased region" description="Basic and acidic residues" evidence="1">
    <location>
        <begin position="542"/>
        <end position="560"/>
    </location>
</feature>
<gene>
    <name evidence="3" type="ORF">HINF_LOCUS20877</name>
    <name evidence="4" type="ORF">HINF_LOCUS2423</name>
</gene>
<feature type="transmembrane region" description="Helical" evidence="2">
    <location>
        <begin position="192"/>
        <end position="214"/>
    </location>
</feature>
<feature type="compositionally biased region" description="Basic and acidic residues" evidence="1">
    <location>
        <begin position="509"/>
        <end position="530"/>
    </location>
</feature>
<reference evidence="3" key="1">
    <citation type="submission" date="2023-06" db="EMBL/GenBank/DDBJ databases">
        <authorList>
            <person name="Kurt Z."/>
        </authorList>
    </citation>
    <scope>NUCLEOTIDE SEQUENCE</scope>
</reference>
<feature type="transmembrane region" description="Helical" evidence="2">
    <location>
        <begin position="386"/>
        <end position="404"/>
    </location>
</feature>
<feature type="region of interest" description="Disordered" evidence="1">
    <location>
        <begin position="503"/>
        <end position="560"/>
    </location>
</feature>
<reference evidence="4 5" key="2">
    <citation type="submission" date="2024-07" db="EMBL/GenBank/DDBJ databases">
        <authorList>
            <person name="Akdeniz Z."/>
        </authorList>
    </citation>
    <scope>NUCLEOTIDE SEQUENCE [LARGE SCALE GENOMIC DNA]</scope>
</reference>
<dbReference type="AlphaFoldDB" id="A0AA86P6Q6"/>
<dbReference type="Proteomes" id="UP001642409">
    <property type="component" value="Unassembled WGS sequence"/>
</dbReference>
<evidence type="ECO:0000256" key="2">
    <source>
        <dbReference type="SAM" id="Phobius"/>
    </source>
</evidence>
<evidence type="ECO:0000313" key="4">
    <source>
        <dbReference type="EMBL" id="CAL5973533.1"/>
    </source>
</evidence>
<dbReference type="EMBL" id="CATOUU010000531">
    <property type="protein sequence ID" value="CAI9933232.1"/>
    <property type="molecule type" value="Genomic_DNA"/>
</dbReference>